<evidence type="ECO:0000256" key="1">
    <source>
        <dbReference type="ARBA" id="ARBA00009865"/>
    </source>
</evidence>
<dbReference type="RefSeq" id="WP_033125821.1">
    <property type="nucleotide sequence ID" value="NZ_JADCKL010000009.1"/>
</dbReference>
<evidence type="ECO:0000313" key="6">
    <source>
        <dbReference type="Proteomes" id="UP000758652"/>
    </source>
</evidence>
<keyword evidence="2 4" id="KW-0378">Hydrolase</keyword>
<comment type="similarity">
    <text evidence="1 4">Belongs to the glycosyl hydrolase 43 family.</text>
</comment>
<dbReference type="Pfam" id="PF04616">
    <property type="entry name" value="Glyco_hydro_43"/>
    <property type="match status" value="1"/>
</dbReference>
<dbReference type="InterPro" id="IPR023296">
    <property type="entry name" value="Glyco_hydro_beta-prop_sf"/>
</dbReference>
<dbReference type="CDD" id="cd18825">
    <property type="entry name" value="GH43_CtGH43-like"/>
    <property type="match status" value="1"/>
</dbReference>
<keyword evidence="3 4" id="KW-0326">Glycosidase</keyword>
<dbReference type="InterPro" id="IPR006710">
    <property type="entry name" value="Glyco_hydro_43"/>
</dbReference>
<keyword evidence="6" id="KW-1185">Reference proteome</keyword>
<protein>
    <submittedName>
        <fullName evidence="5">Family 43 glycosylhydrolase</fullName>
    </submittedName>
</protein>
<evidence type="ECO:0000256" key="3">
    <source>
        <dbReference type="ARBA" id="ARBA00023295"/>
    </source>
</evidence>
<gene>
    <name evidence="5" type="ORF">INF30_10805</name>
</gene>
<dbReference type="EMBL" id="JADCKL010000009">
    <property type="protein sequence ID" value="MBE5063747.1"/>
    <property type="molecule type" value="Genomic_DNA"/>
</dbReference>
<dbReference type="PANTHER" id="PTHR22925">
    <property type="entry name" value="GLYCOSYL HYDROLASE 43 FAMILY MEMBER"/>
    <property type="match status" value="1"/>
</dbReference>
<comment type="caution">
    <text evidence="5">The sequence shown here is derived from an EMBL/GenBank/DDBJ whole genome shotgun (WGS) entry which is preliminary data.</text>
</comment>
<accession>A0ABR9RLA4</accession>
<dbReference type="PANTHER" id="PTHR22925:SF3">
    <property type="entry name" value="GLYCOSYL HYDROLASE FAMILY PROTEIN 43"/>
    <property type="match status" value="1"/>
</dbReference>
<dbReference type="SUPFAM" id="SSF75005">
    <property type="entry name" value="Arabinanase/levansucrase/invertase"/>
    <property type="match status" value="1"/>
</dbReference>
<dbReference type="Gene3D" id="2.115.10.20">
    <property type="entry name" value="Glycosyl hydrolase domain, family 43"/>
    <property type="match status" value="1"/>
</dbReference>
<proteinExistence type="inferred from homology"/>
<evidence type="ECO:0000256" key="2">
    <source>
        <dbReference type="ARBA" id="ARBA00022801"/>
    </source>
</evidence>
<dbReference type="Proteomes" id="UP000758652">
    <property type="component" value="Unassembled WGS sequence"/>
</dbReference>
<reference evidence="5 6" key="1">
    <citation type="submission" date="2020-10" db="EMBL/GenBank/DDBJ databases">
        <title>ChiBAC.</title>
        <authorList>
            <person name="Zenner C."/>
            <person name="Hitch T.C.A."/>
            <person name="Clavel T."/>
        </authorList>
    </citation>
    <scope>NUCLEOTIDE SEQUENCE [LARGE SCALE GENOMIC DNA]</scope>
    <source>
        <strain evidence="5 6">DSM 108991</strain>
    </source>
</reference>
<evidence type="ECO:0000256" key="4">
    <source>
        <dbReference type="RuleBase" id="RU361187"/>
    </source>
</evidence>
<sequence>MNKNGSTWYDTNGELIQAHGGMILEHEGMYYWYGENKNGATSIAPSGDIRVDFIGISCYSSPDCMNWTYEGLALEASGEPGHDLYKDRVGERPKVLYNKKTGKFVMWFHLDSADYTDARAGIAVSDTPTGPFRYVRGIRPNRSDCRDMTLFCDRDGKAYLIHSSDWNKTLRISRLTEDYLDVDGVYGKAFVEQEREAPALFEKDGVYYMITSGCTGWDPNNALFATSPTVLSGWKLIDNPCVGEHARQTFFGQSTYIFEKDGVHYLMLDHWKPENLKESGYSILPIQIQDGLLTIPFQEYTDLSKK</sequence>
<organism evidence="5 6">
    <name type="scientific">Claveliimonas monacensis</name>
    <dbReference type="NCBI Taxonomy" id="2779351"/>
    <lineage>
        <taxon>Bacteria</taxon>
        <taxon>Bacillati</taxon>
        <taxon>Bacillota</taxon>
        <taxon>Clostridia</taxon>
        <taxon>Lachnospirales</taxon>
        <taxon>Lachnospiraceae</taxon>
        <taxon>Claveliimonas</taxon>
    </lineage>
</organism>
<evidence type="ECO:0000313" key="5">
    <source>
        <dbReference type="EMBL" id="MBE5063747.1"/>
    </source>
</evidence>
<name>A0ABR9RLA4_9FIRM</name>